<reference evidence="1" key="1">
    <citation type="submission" date="2022-08" db="EMBL/GenBank/DDBJ databases">
        <authorList>
            <person name="Kallberg Y."/>
            <person name="Tangrot J."/>
            <person name="Rosling A."/>
        </authorList>
    </citation>
    <scope>NUCLEOTIDE SEQUENCE</scope>
    <source>
        <strain evidence="1">Wild A</strain>
    </source>
</reference>
<feature type="non-terminal residue" evidence="1">
    <location>
        <position position="1"/>
    </location>
</feature>
<keyword evidence="2" id="KW-1185">Reference proteome</keyword>
<proteinExistence type="predicted"/>
<evidence type="ECO:0000313" key="2">
    <source>
        <dbReference type="Proteomes" id="UP001153678"/>
    </source>
</evidence>
<evidence type="ECO:0000313" key="1">
    <source>
        <dbReference type="EMBL" id="CAI2195918.1"/>
    </source>
</evidence>
<feature type="non-terminal residue" evidence="1">
    <location>
        <position position="143"/>
    </location>
</feature>
<gene>
    <name evidence="1" type="ORF">FWILDA_LOCUS17317</name>
</gene>
<sequence>SELIYNISNGNILVLEAGPPNALIIDIKDIEYKIKKCPALSNLQKYYLIKVPVKRLITIVDKIWDYKAFKAIENNARKNTDEEFKSILDLMVYSCTRTTKQDGNRCSLADRYLTDALKKVHNAFIAPPKGEMIIRGGTINRAQ</sequence>
<dbReference type="OrthoDB" id="269227at2759"/>
<accession>A0A9W4X9F6</accession>
<dbReference type="AlphaFoldDB" id="A0A9W4X9F6"/>
<protein>
    <submittedName>
        <fullName evidence="1">7194_t:CDS:1</fullName>
    </submittedName>
</protein>
<dbReference type="EMBL" id="CAMKVN010013269">
    <property type="protein sequence ID" value="CAI2195918.1"/>
    <property type="molecule type" value="Genomic_DNA"/>
</dbReference>
<organism evidence="1 2">
    <name type="scientific">Funneliformis geosporum</name>
    <dbReference type="NCBI Taxonomy" id="1117311"/>
    <lineage>
        <taxon>Eukaryota</taxon>
        <taxon>Fungi</taxon>
        <taxon>Fungi incertae sedis</taxon>
        <taxon>Mucoromycota</taxon>
        <taxon>Glomeromycotina</taxon>
        <taxon>Glomeromycetes</taxon>
        <taxon>Glomerales</taxon>
        <taxon>Glomeraceae</taxon>
        <taxon>Funneliformis</taxon>
    </lineage>
</organism>
<name>A0A9W4X9F6_9GLOM</name>
<dbReference type="Proteomes" id="UP001153678">
    <property type="component" value="Unassembled WGS sequence"/>
</dbReference>
<comment type="caution">
    <text evidence="1">The sequence shown here is derived from an EMBL/GenBank/DDBJ whole genome shotgun (WGS) entry which is preliminary data.</text>
</comment>